<gene>
    <name evidence="1" type="ORF">GTP90_01800</name>
</gene>
<reference evidence="1" key="1">
    <citation type="submission" date="2019-12" db="EMBL/GenBank/DDBJ databases">
        <title>Novel species isolated from a subtropical stream in China.</title>
        <authorList>
            <person name="Lu H."/>
        </authorList>
    </citation>
    <scope>NUCLEOTIDE SEQUENCE [LARGE SCALE GENOMIC DNA]</scope>
    <source>
        <strain evidence="1">FT81W</strain>
    </source>
</reference>
<proteinExistence type="predicted"/>
<dbReference type="Proteomes" id="UP000447355">
    <property type="component" value="Unassembled WGS sequence"/>
</dbReference>
<accession>A0A845GGF4</accession>
<protein>
    <submittedName>
        <fullName evidence="1">Uncharacterized protein</fullName>
    </submittedName>
</protein>
<organism evidence="1 2">
    <name type="scientific">Duganella vulcania</name>
    <dbReference type="NCBI Taxonomy" id="2692166"/>
    <lineage>
        <taxon>Bacteria</taxon>
        <taxon>Pseudomonadati</taxon>
        <taxon>Pseudomonadota</taxon>
        <taxon>Betaproteobacteria</taxon>
        <taxon>Burkholderiales</taxon>
        <taxon>Oxalobacteraceae</taxon>
        <taxon>Telluria group</taxon>
        <taxon>Duganella</taxon>
    </lineage>
</organism>
<dbReference type="EMBL" id="WWCX01000001">
    <property type="protein sequence ID" value="MYM92590.1"/>
    <property type="molecule type" value="Genomic_DNA"/>
</dbReference>
<evidence type="ECO:0000313" key="2">
    <source>
        <dbReference type="Proteomes" id="UP000447355"/>
    </source>
</evidence>
<dbReference type="AlphaFoldDB" id="A0A845GGF4"/>
<dbReference type="RefSeq" id="WP_161081851.1">
    <property type="nucleotide sequence ID" value="NZ_WWCX01000001.1"/>
</dbReference>
<name>A0A845GGF4_9BURK</name>
<comment type="caution">
    <text evidence="1">The sequence shown here is derived from an EMBL/GenBank/DDBJ whole genome shotgun (WGS) entry which is preliminary data.</text>
</comment>
<evidence type="ECO:0000313" key="1">
    <source>
        <dbReference type="EMBL" id="MYM92590.1"/>
    </source>
</evidence>
<sequence>MTSTTTMPCADENFTKRAFAPSDDGDHVCTHCGWMQSSAAGGAAELCNSATWHSQGEYERYANVARAGGYSVPDTAPNLVRN</sequence>